<feature type="transmembrane region" description="Helical" evidence="9">
    <location>
        <begin position="473"/>
        <end position="498"/>
    </location>
</feature>
<dbReference type="Pfam" id="PF00873">
    <property type="entry name" value="ACR_tran"/>
    <property type="match status" value="1"/>
</dbReference>
<feature type="transmembrane region" description="Helical" evidence="9">
    <location>
        <begin position="876"/>
        <end position="894"/>
    </location>
</feature>
<evidence type="ECO:0000313" key="10">
    <source>
        <dbReference type="EMBL" id="ATZ95090.1"/>
    </source>
</evidence>
<sequence>MFSRFFIHRPVFAWVIAIVIMLAGALSIESLPVAQYPNVAPPSIAIKASYPGASADTLENSVTQVIEQQLTGLDGLLYFSSSSDSSGDVRITATFTQGTNPDTAQVQVQNKVQQATSRLPTEVQQQGITVTKSQQDFLLIMALYDTTDKSTAADIADYMVSNLQDPLSRVDGVGSVQVFGSQYAMRIWLDPTKLAAYSLMPSDISSAIEAQNTQVSAGKIGAQPAGSDQQLTATVTAQSRLKTPTQFRDIIVKSESSGALVRLGDVARVELGNEDYTTTTRLNGHPAAGIAVMLSSGANALATAERVKAKVAEFTPQMQQGYEVSYPKDSTDFIKVSVEEVVQTLFEAIALVVLVMFLFLQNLRATLIPAVAVPVVLLGTFGVLAVFGYSINTLTLFGMVLAIGLLVDDAIVVVENVERLMRDQGLSPVVATEQSMREISSALIGVALVLSAVFLPMAFFGGSTGVIYRQFSITIVSSMLLSVVVALTLTPALCAALLKPAVHSSPDGNGFFARFNRGYDRLQQRYTGRVAHVITGPWRYLALYGLLIVALGLLFLRLPGGFLPNEDQGDVMVQFTLPAGATEARTSKVGERIEHYFLTEEKNNVEAIFVISGFNFSGSGQNAGMAFVALKNWSQRPGSANSSDAIAHRAMQALSAIRDAQVFTMSPPAVQGLGQSDGFTFELQATGNTDRSRLLALRDQLLAEAAKNPQLSAVRPNDLVQMPQLQVDLDYAKIRALGLSISDVTSTLSSAWGGTYVNDFIDRGRVKKVYIQGDAGSRGQPSDLDKWFVRGTDSSGNSVMTPFSAFAATRWSYGPESLSRYNGLASYEIQGTGAPGVSSGKAMDEMEALARALPAGTTFAWSELSYQERLASGQAISLYAMSILVVFLCLAALYESWSIPFSVMMVIPLGVVGAVLAATLRGLENDVYFQVALLTTIGLSAKNAILIVEFAEAAYRRGATLYEAALEGARTRLRPVLMTSMAFIAGVFPLAVATGAGANSRISIGSGIVGGTLTATVLAIFLVPMFFVLVRRVFPGRHTQTSPSTSMPTPTQGEN</sequence>
<dbReference type="FunFam" id="3.30.70.1430:FF:000001">
    <property type="entry name" value="Efflux pump membrane transporter"/>
    <property type="match status" value="1"/>
</dbReference>
<dbReference type="GO" id="GO:0009636">
    <property type="term" value="P:response to toxic substance"/>
    <property type="evidence" value="ECO:0007669"/>
    <property type="project" value="UniProtKB-ARBA"/>
</dbReference>
<evidence type="ECO:0000256" key="3">
    <source>
        <dbReference type="ARBA" id="ARBA00022448"/>
    </source>
</evidence>
<keyword evidence="5 9" id="KW-0997">Cell inner membrane</keyword>
<dbReference type="InterPro" id="IPR001036">
    <property type="entry name" value="Acrflvin-R"/>
</dbReference>
<keyword evidence="4" id="KW-1003">Cell membrane</keyword>
<dbReference type="InterPro" id="IPR027463">
    <property type="entry name" value="AcrB_DN_DC_subdom"/>
</dbReference>
<feature type="transmembrane region" description="Helical" evidence="9">
    <location>
        <begin position="927"/>
        <end position="948"/>
    </location>
</feature>
<feature type="transmembrane region" description="Helical" evidence="9">
    <location>
        <begin position="341"/>
        <end position="360"/>
    </location>
</feature>
<dbReference type="InterPro" id="IPR004764">
    <property type="entry name" value="MdtF-like"/>
</dbReference>
<keyword evidence="6 9" id="KW-0812">Transmembrane</keyword>
<feature type="transmembrane region" description="Helical" evidence="9">
    <location>
        <begin position="901"/>
        <end position="921"/>
    </location>
</feature>
<reference evidence="11" key="1">
    <citation type="journal article" date="2018" name="Genome Announc.">
        <title>Complete genome sequence of a Dickeya fangzhongdai type strain causing bleeding canker of pear tree trunks.</title>
        <authorList>
            <person name="Zhao Y."/>
            <person name="Tian Y."/>
            <person name="Li X."/>
            <person name="Hu B."/>
        </authorList>
    </citation>
    <scope>NUCLEOTIDE SEQUENCE [LARGE SCALE GENOMIC DNA]</scope>
    <source>
        <strain evidence="11">DSM 101947</strain>
    </source>
</reference>
<keyword evidence="7 9" id="KW-1133">Transmembrane helix</keyword>
<dbReference type="Proteomes" id="UP000231901">
    <property type="component" value="Chromosome"/>
</dbReference>
<keyword evidence="11" id="KW-1185">Reference proteome</keyword>
<keyword evidence="3 9" id="KW-0813">Transport</keyword>
<dbReference type="Gene3D" id="3.30.70.1430">
    <property type="entry name" value="Multidrug efflux transporter AcrB pore domain"/>
    <property type="match status" value="2"/>
</dbReference>
<dbReference type="AlphaFoldDB" id="A0A2K8QQT4"/>
<evidence type="ECO:0000256" key="1">
    <source>
        <dbReference type="ARBA" id="ARBA00004429"/>
    </source>
</evidence>
<dbReference type="SUPFAM" id="SSF82866">
    <property type="entry name" value="Multidrug efflux transporter AcrB transmembrane domain"/>
    <property type="match status" value="2"/>
</dbReference>
<feature type="transmembrane region" description="Helical" evidence="9">
    <location>
        <begin position="976"/>
        <end position="998"/>
    </location>
</feature>
<dbReference type="SUPFAM" id="SSF82714">
    <property type="entry name" value="Multidrug efflux transporter AcrB TolC docking domain, DN and DC subdomains"/>
    <property type="match status" value="2"/>
</dbReference>
<comment type="caution">
    <text evidence="9">Lacks conserved residue(s) required for the propagation of feature annotation.</text>
</comment>
<name>A0A2K8QQT4_9GAMM</name>
<dbReference type="GO" id="GO:0015562">
    <property type="term" value="F:efflux transmembrane transporter activity"/>
    <property type="evidence" value="ECO:0007669"/>
    <property type="project" value="InterPro"/>
</dbReference>
<keyword evidence="8 9" id="KW-0472">Membrane</keyword>
<dbReference type="RefSeq" id="WP_100849807.1">
    <property type="nucleotide sequence ID" value="NZ_BMJF01000002.1"/>
</dbReference>
<dbReference type="Gene3D" id="3.30.70.1440">
    <property type="entry name" value="Multidrug efflux transporter AcrB pore domain"/>
    <property type="match status" value="1"/>
</dbReference>
<evidence type="ECO:0000256" key="9">
    <source>
        <dbReference type="RuleBase" id="RU364070"/>
    </source>
</evidence>
<gene>
    <name evidence="10" type="ORF">CVE23_14550</name>
</gene>
<feature type="transmembrane region" description="Helical" evidence="9">
    <location>
        <begin position="442"/>
        <end position="461"/>
    </location>
</feature>
<evidence type="ECO:0000256" key="4">
    <source>
        <dbReference type="ARBA" id="ARBA00022475"/>
    </source>
</evidence>
<evidence type="ECO:0000256" key="6">
    <source>
        <dbReference type="ARBA" id="ARBA00022692"/>
    </source>
</evidence>
<dbReference type="PANTHER" id="PTHR32063:SF32">
    <property type="entry name" value="AMINOGLYCOSIDE EFFLUX PUMP-RELATED"/>
    <property type="match status" value="1"/>
</dbReference>
<organism evidence="10 11">
    <name type="scientific">Dickeya fangzhongdai</name>
    <dbReference type="NCBI Taxonomy" id="1778540"/>
    <lineage>
        <taxon>Bacteria</taxon>
        <taxon>Pseudomonadati</taxon>
        <taxon>Pseudomonadota</taxon>
        <taxon>Gammaproteobacteria</taxon>
        <taxon>Enterobacterales</taxon>
        <taxon>Pectobacteriaceae</taxon>
        <taxon>Dickeya</taxon>
    </lineage>
</organism>
<dbReference type="NCBIfam" id="NF000282">
    <property type="entry name" value="RND_permease_1"/>
    <property type="match status" value="1"/>
</dbReference>
<dbReference type="EMBL" id="CP025003">
    <property type="protein sequence ID" value="ATZ95090.1"/>
    <property type="molecule type" value="Genomic_DNA"/>
</dbReference>
<proteinExistence type="inferred from homology"/>
<comment type="similarity">
    <text evidence="2 9">Belongs to the resistance-nodulation-cell division (RND) (TC 2.A.6) family.</text>
</comment>
<evidence type="ECO:0000256" key="7">
    <source>
        <dbReference type="ARBA" id="ARBA00022989"/>
    </source>
</evidence>
<dbReference type="Gene3D" id="3.30.70.1320">
    <property type="entry name" value="Multidrug efflux transporter AcrB pore domain like"/>
    <property type="match status" value="1"/>
</dbReference>
<dbReference type="PANTHER" id="PTHR32063">
    <property type="match status" value="1"/>
</dbReference>
<feature type="transmembrane region" description="Helical" evidence="9">
    <location>
        <begin position="538"/>
        <end position="558"/>
    </location>
</feature>
<dbReference type="FunFam" id="1.20.1640.10:FF:000001">
    <property type="entry name" value="Efflux pump membrane transporter"/>
    <property type="match status" value="1"/>
</dbReference>
<dbReference type="GeneID" id="66565550"/>
<dbReference type="SUPFAM" id="SSF82693">
    <property type="entry name" value="Multidrug efflux transporter AcrB pore domain, PN1, PN2, PC1 and PC2 subdomains"/>
    <property type="match status" value="4"/>
</dbReference>
<evidence type="ECO:0000256" key="5">
    <source>
        <dbReference type="ARBA" id="ARBA00022519"/>
    </source>
</evidence>
<accession>A0A2K8QQT4</accession>
<dbReference type="KEGG" id="dfn:CVE23_14550"/>
<protein>
    <recommendedName>
        <fullName evidence="9">Efflux pump membrane transporter</fullName>
    </recommendedName>
</protein>
<dbReference type="GO" id="GO:0042910">
    <property type="term" value="F:xenobiotic transmembrane transporter activity"/>
    <property type="evidence" value="ECO:0007669"/>
    <property type="project" value="TreeGrafter"/>
</dbReference>
<feature type="transmembrane region" description="Helical" evidence="9">
    <location>
        <begin position="1004"/>
        <end position="1030"/>
    </location>
</feature>
<dbReference type="FunFam" id="3.30.2090.10:FF:000001">
    <property type="entry name" value="Efflux pump membrane transporter"/>
    <property type="match status" value="1"/>
</dbReference>
<dbReference type="GO" id="GO:0005886">
    <property type="term" value="C:plasma membrane"/>
    <property type="evidence" value="ECO:0007669"/>
    <property type="project" value="UniProtKB-SubCell"/>
</dbReference>
<dbReference type="FunFam" id="3.30.70.1430:FF:000002">
    <property type="entry name" value="Efflux pump membrane transporter"/>
    <property type="match status" value="1"/>
</dbReference>
<evidence type="ECO:0000256" key="2">
    <source>
        <dbReference type="ARBA" id="ARBA00010942"/>
    </source>
</evidence>
<evidence type="ECO:0000313" key="11">
    <source>
        <dbReference type="Proteomes" id="UP000231901"/>
    </source>
</evidence>
<comment type="subcellular location">
    <subcellularLocation>
        <location evidence="1 9">Cell inner membrane</location>
        <topology evidence="1 9">Multi-pass membrane protein</topology>
    </subcellularLocation>
</comment>
<dbReference type="NCBIfam" id="TIGR00915">
    <property type="entry name" value="2A0602"/>
    <property type="match status" value="1"/>
</dbReference>
<feature type="transmembrane region" description="Helical" evidence="9">
    <location>
        <begin position="395"/>
        <end position="414"/>
    </location>
</feature>
<dbReference type="PRINTS" id="PR00702">
    <property type="entry name" value="ACRIFLAVINRP"/>
</dbReference>
<dbReference type="Gene3D" id="3.30.2090.10">
    <property type="entry name" value="Multidrug efflux transporter AcrB TolC docking domain, DN and DC subdomains"/>
    <property type="match status" value="2"/>
</dbReference>
<dbReference type="Gene3D" id="1.20.1640.10">
    <property type="entry name" value="Multidrug efflux transporter AcrB transmembrane domain"/>
    <property type="match status" value="2"/>
</dbReference>
<feature type="transmembrane region" description="Helical" evidence="9">
    <location>
        <begin position="367"/>
        <end position="389"/>
    </location>
</feature>
<evidence type="ECO:0000256" key="8">
    <source>
        <dbReference type="ARBA" id="ARBA00023136"/>
    </source>
</evidence>